<evidence type="ECO:0000313" key="4">
    <source>
        <dbReference type="Proteomes" id="UP000184603"/>
    </source>
</evidence>
<dbReference type="EMBL" id="FRFE01000044">
    <property type="protein sequence ID" value="SHO52957.1"/>
    <property type="molecule type" value="Genomic_DNA"/>
</dbReference>
<dbReference type="Gene3D" id="3.90.75.20">
    <property type="match status" value="1"/>
</dbReference>
<gene>
    <name evidence="3" type="ORF">SAMN02745220_04853</name>
</gene>
<evidence type="ECO:0000313" key="3">
    <source>
        <dbReference type="EMBL" id="SHO52957.1"/>
    </source>
</evidence>
<dbReference type="RefSeq" id="WP_084554527.1">
    <property type="nucleotide sequence ID" value="NZ_FRFE01000044.1"/>
</dbReference>
<sequence length="155" mass="17656">MIEQWKIIDCAPNYSVSDQGCVRNNRSGKLLKPCDKGDGYMKVNLYISGKQLQKTVHQLVALAFVHKSDGKSEVNHIDENRANNCLSNLEWVSAQENVEHSQAKYWEVTDPTGNQYQIRNLNKFSQKHGLHSCHLCTRGRSKGWTCCQLPGRKHS</sequence>
<name>A0A1M7YK32_9BACT</name>
<feature type="domain" description="HNH nuclease" evidence="2">
    <location>
        <begin position="55"/>
        <end position="98"/>
    </location>
</feature>
<evidence type="ECO:0000259" key="1">
    <source>
        <dbReference type="Pfam" id="PF07463"/>
    </source>
</evidence>
<dbReference type="Pfam" id="PF07463">
    <property type="entry name" value="NUMOD4"/>
    <property type="match status" value="1"/>
</dbReference>
<dbReference type="SUPFAM" id="SSF54060">
    <property type="entry name" value="His-Me finger endonucleases"/>
    <property type="match status" value="1"/>
</dbReference>
<accession>A0A1M7YK32</accession>
<dbReference type="InterPro" id="IPR044925">
    <property type="entry name" value="His-Me_finger_sf"/>
</dbReference>
<keyword evidence="4" id="KW-1185">Reference proteome</keyword>
<dbReference type="InterPro" id="IPR010902">
    <property type="entry name" value="NUMOD4"/>
</dbReference>
<dbReference type="OrthoDB" id="5540994at2"/>
<reference evidence="3 4" key="1">
    <citation type="submission" date="2016-12" db="EMBL/GenBank/DDBJ databases">
        <authorList>
            <person name="Song W.-J."/>
            <person name="Kurnit D.M."/>
        </authorList>
    </citation>
    <scope>NUCLEOTIDE SEQUENCE [LARGE SCALE GENOMIC DNA]</scope>
    <source>
        <strain evidence="3 4">DSM 18488</strain>
    </source>
</reference>
<organism evidence="3 4">
    <name type="scientific">Desulfopila aestuarii DSM 18488</name>
    <dbReference type="NCBI Taxonomy" id="1121416"/>
    <lineage>
        <taxon>Bacteria</taxon>
        <taxon>Pseudomonadati</taxon>
        <taxon>Thermodesulfobacteriota</taxon>
        <taxon>Desulfobulbia</taxon>
        <taxon>Desulfobulbales</taxon>
        <taxon>Desulfocapsaceae</taxon>
        <taxon>Desulfopila</taxon>
    </lineage>
</organism>
<evidence type="ECO:0000259" key="2">
    <source>
        <dbReference type="Pfam" id="PF13392"/>
    </source>
</evidence>
<dbReference type="Proteomes" id="UP000184603">
    <property type="component" value="Unassembled WGS sequence"/>
</dbReference>
<dbReference type="GO" id="GO:0016788">
    <property type="term" value="F:hydrolase activity, acting on ester bonds"/>
    <property type="evidence" value="ECO:0007669"/>
    <property type="project" value="InterPro"/>
</dbReference>
<feature type="domain" description="NUMOD4" evidence="1">
    <location>
        <begin position="3"/>
        <end position="46"/>
    </location>
</feature>
<dbReference type="Pfam" id="PF13392">
    <property type="entry name" value="HNH_3"/>
    <property type="match status" value="1"/>
</dbReference>
<dbReference type="InterPro" id="IPR003615">
    <property type="entry name" value="HNH_nuc"/>
</dbReference>
<protein>
    <submittedName>
        <fullName evidence="3">NUMOD4 motif-containing protein</fullName>
    </submittedName>
</protein>
<dbReference type="AlphaFoldDB" id="A0A1M7YK32"/>
<proteinExistence type="predicted"/>